<evidence type="ECO:0000313" key="9">
    <source>
        <dbReference type="Proteomes" id="UP000198639"/>
    </source>
</evidence>
<keyword evidence="4 7" id="KW-0812">Transmembrane</keyword>
<dbReference type="PANTHER" id="PTHR30250">
    <property type="entry name" value="PST FAMILY PREDICTED COLANIC ACID TRANSPORTER"/>
    <property type="match status" value="1"/>
</dbReference>
<dbReference type="RefSeq" id="WP_091869983.1">
    <property type="nucleotide sequence ID" value="NZ_FOLD01000001.1"/>
</dbReference>
<keyword evidence="5 7" id="KW-1133">Transmembrane helix</keyword>
<accession>A0A1I1DIT8</accession>
<gene>
    <name evidence="8" type="ORF">SAMN05216204_101235</name>
</gene>
<sequence length="491" mass="53429">MTTVRKSLGFVFLERYLLLALNLLSFTLLARLLTPEEIGLYSVSMALISICQVIRDFGLVSYLIQRKTLERDDIAVAFGLSLLLGGGLFLVVGLGAPLVGQFYRQEALTDIVHIIALNFLIMPFSSIIIAVMRREMQFNVLMRINIAAGVGSTSITLGLAWAGMGSWSLAWGEVVSNLVILAGALMAGGRHYLQRPHLRNWRAVVSFGGPVTMANIVTAVSMDINSLVVGKVLNFTQVAVASRAQGLMNLFHRDIMGTIRTVAYPAFARLHREGHALEHQHTSSLSAVLGVAWPFYGFVALFSLEVLHLMFGPQWDAAAQLVPWFCLAGAFSALNSLIPTLMLAAGHSRLVSMADLIIQPIKALALIAAVYFYRDLISYAIVFAIIAALAVPYFYAFKQACLPTNFAALVKAVMQNSALAGLSLGPAAAISWSVRPAEGLLPYPLFFACVAVTTASWLLLLWFLKHTLFDELVILVGNKFPSLALTKATRP</sequence>
<evidence type="ECO:0000256" key="6">
    <source>
        <dbReference type="ARBA" id="ARBA00023136"/>
    </source>
</evidence>
<feature type="transmembrane region" description="Helical" evidence="7">
    <location>
        <begin position="377"/>
        <end position="396"/>
    </location>
</feature>
<dbReference type="STRING" id="1164594.SAMN05216204_101235"/>
<feature type="transmembrane region" description="Helical" evidence="7">
    <location>
        <begin position="350"/>
        <end position="371"/>
    </location>
</feature>
<protein>
    <submittedName>
        <fullName evidence="8">Membrane protein involved in the export of O-antigen and teichoic acid</fullName>
    </submittedName>
</protein>
<keyword evidence="6 7" id="KW-0472">Membrane</keyword>
<feature type="transmembrane region" description="Helical" evidence="7">
    <location>
        <begin position="417"/>
        <end position="434"/>
    </location>
</feature>
<comment type="similarity">
    <text evidence="2">Belongs to the polysaccharide synthase family.</text>
</comment>
<feature type="transmembrane region" description="Helical" evidence="7">
    <location>
        <begin position="174"/>
        <end position="193"/>
    </location>
</feature>
<evidence type="ECO:0000256" key="3">
    <source>
        <dbReference type="ARBA" id="ARBA00022475"/>
    </source>
</evidence>
<feature type="transmembrane region" description="Helical" evidence="7">
    <location>
        <begin position="144"/>
        <end position="162"/>
    </location>
</feature>
<evidence type="ECO:0000256" key="5">
    <source>
        <dbReference type="ARBA" id="ARBA00022989"/>
    </source>
</evidence>
<dbReference type="EMBL" id="FOLD01000001">
    <property type="protein sequence ID" value="SFB74889.1"/>
    <property type="molecule type" value="Genomic_DNA"/>
</dbReference>
<organism evidence="8 9">
    <name type="scientific">Massilia yuzhufengensis</name>
    <dbReference type="NCBI Taxonomy" id="1164594"/>
    <lineage>
        <taxon>Bacteria</taxon>
        <taxon>Pseudomonadati</taxon>
        <taxon>Pseudomonadota</taxon>
        <taxon>Betaproteobacteria</taxon>
        <taxon>Burkholderiales</taxon>
        <taxon>Oxalobacteraceae</taxon>
        <taxon>Telluria group</taxon>
        <taxon>Massilia</taxon>
    </lineage>
</organism>
<dbReference type="InterPro" id="IPR050833">
    <property type="entry name" value="Poly_Biosynth_Transport"/>
</dbReference>
<dbReference type="OrthoDB" id="5486360at2"/>
<dbReference type="GO" id="GO:0005886">
    <property type="term" value="C:plasma membrane"/>
    <property type="evidence" value="ECO:0007669"/>
    <property type="project" value="UniProtKB-SubCell"/>
</dbReference>
<feature type="transmembrane region" description="Helical" evidence="7">
    <location>
        <begin position="12"/>
        <end position="32"/>
    </location>
</feature>
<evidence type="ECO:0000256" key="1">
    <source>
        <dbReference type="ARBA" id="ARBA00004651"/>
    </source>
</evidence>
<feature type="transmembrane region" description="Helical" evidence="7">
    <location>
        <begin position="317"/>
        <end position="338"/>
    </location>
</feature>
<proteinExistence type="inferred from homology"/>
<evidence type="ECO:0000256" key="7">
    <source>
        <dbReference type="SAM" id="Phobius"/>
    </source>
</evidence>
<feature type="transmembrane region" description="Helical" evidence="7">
    <location>
        <begin position="440"/>
        <end position="464"/>
    </location>
</feature>
<name>A0A1I1DIT8_9BURK</name>
<comment type="subcellular location">
    <subcellularLocation>
        <location evidence="1">Cell membrane</location>
        <topology evidence="1">Multi-pass membrane protein</topology>
    </subcellularLocation>
</comment>
<dbReference type="PANTHER" id="PTHR30250:SF10">
    <property type="entry name" value="LIPOPOLYSACCHARIDE BIOSYNTHESIS PROTEIN WZXC"/>
    <property type="match status" value="1"/>
</dbReference>
<dbReference type="Pfam" id="PF13440">
    <property type="entry name" value="Polysacc_synt_3"/>
    <property type="match status" value="1"/>
</dbReference>
<feature type="transmembrane region" description="Helical" evidence="7">
    <location>
        <begin position="111"/>
        <end position="132"/>
    </location>
</feature>
<dbReference type="Proteomes" id="UP000198639">
    <property type="component" value="Unassembled WGS sequence"/>
</dbReference>
<dbReference type="AlphaFoldDB" id="A0A1I1DIT8"/>
<reference evidence="9" key="1">
    <citation type="submission" date="2016-10" db="EMBL/GenBank/DDBJ databases">
        <authorList>
            <person name="Varghese N."/>
            <person name="Submissions S."/>
        </authorList>
    </citation>
    <scope>NUCLEOTIDE SEQUENCE [LARGE SCALE GENOMIC DNA]</scope>
    <source>
        <strain evidence="9">CGMCC 1.12041</strain>
    </source>
</reference>
<keyword evidence="3" id="KW-1003">Cell membrane</keyword>
<feature type="transmembrane region" description="Helical" evidence="7">
    <location>
        <begin position="287"/>
        <end position="311"/>
    </location>
</feature>
<feature type="transmembrane region" description="Helical" evidence="7">
    <location>
        <begin position="76"/>
        <end position="99"/>
    </location>
</feature>
<keyword evidence="9" id="KW-1185">Reference proteome</keyword>
<evidence type="ECO:0000313" key="8">
    <source>
        <dbReference type="EMBL" id="SFB74889.1"/>
    </source>
</evidence>
<feature type="transmembrane region" description="Helical" evidence="7">
    <location>
        <begin position="38"/>
        <end position="64"/>
    </location>
</feature>
<evidence type="ECO:0000256" key="4">
    <source>
        <dbReference type="ARBA" id="ARBA00022692"/>
    </source>
</evidence>
<evidence type="ECO:0000256" key="2">
    <source>
        <dbReference type="ARBA" id="ARBA00007430"/>
    </source>
</evidence>